<evidence type="ECO:0000313" key="2">
    <source>
        <dbReference type="Proteomes" id="UP000308600"/>
    </source>
</evidence>
<gene>
    <name evidence="1" type="ORF">BDN72DRAFT_848130</name>
</gene>
<proteinExistence type="predicted"/>
<dbReference type="Proteomes" id="UP000308600">
    <property type="component" value="Unassembled WGS sequence"/>
</dbReference>
<protein>
    <submittedName>
        <fullName evidence="1">Uncharacterized protein</fullName>
    </submittedName>
</protein>
<keyword evidence="2" id="KW-1185">Reference proteome</keyword>
<reference evidence="1 2" key="1">
    <citation type="journal article" date="2019" name="Nat. Ecol. Evol.">
        <title>Megaphylogeny resolves global patterns of mushroom evolution.</title>
        <authorList>
            <person name="Varga T."/>
            <person name="Krizsan K."/>
            <person name="Foldi C."/>
            <person name="Dima B."/>
            <person name="Sanchez-Garcia M."/>
            <person name="Sanchez-Ramirez S."/>
            <person name="Szollosi G.J."/>
            <person name="Szarkandi J.G."/>
            <person name="Papp V."/>
            <person name="Albert L."/>
            <person name="Andreopoulos W."/>
            <person name="Angelini C."/>
            <person name="Antonin V."/>
            <person name="Barry K.W."/>
            <person name="Bougher N.L."/>
            <person name="Buchanan P."/>
            <person name="Buyck B."/>
            <person name="Bense V."/>
            <person name="Catcheside P."/>
            <person name="Chovatia M."/>
            <person name="Cooper J."/>
            <person name="Damon W."/>
            <person name="Desjardin D."/>
            <person name="Finy P."/>
            <person name="Geml J."/>
            <person name="Haridas S."/>
            <person name="Hughes K."/>
            <person name="Justo A."/>
            <person name="Karasinski D."/>
            <person name="Kautmanova I."/>
            <person name="Kiss B."/>
            <person name="Kocsube S."/>
            <person name="Kotiranta H."/>
            <person name="LaButti K.M."/>
            <person name="Lechner B.E."/>
            <person name="Liimatainen K."/>
            <person name="Lipzen A."/>
            <person name="Lukacs Z."/>
            <person name="Mihaltcheva S."/>
            <person name="Morgado L.N."/>
            <person name="Niskanen T."/>
            <person name="Noordeloos M.E."/>
            <person name="Ohm R.A."/>
            <person name="Ortiz-Santana B."/>
            <person name="Ovrebo C."/>
            <person name="Racz N."/>
            <person name="Riley R."/>
            <person name="Savchenko A."/>
            <person name="Shiryaev A."/>
            <person name="Soop K."/>
            <person name="Spirin V."/>
            <person name="Szebenyi C."/>
            <person name="Tomsovsky M."/>
            <person name="Tulloss R.E."/>
            <person name="Uehling J."/>
            <person name="Grigoriev I.V."/>
            <person name="Vagvolgyi C."/>
            <person name="Papp T."/>
            <person name="Martin F.M."/>
            <person name="Miettinen O."/>
            <person name="Hibbett D.S."/>
            <person name="Nagy L.G."/>
        </authorList>
    </citation>
    <scope>NUCLEOTIDE SEQUENCE [LARGE SCALE GENOMIC DNA]</scope>
    <source>
        <strain evidence="1 2">NL-1719</strain>
    </source>
</reference>
<sequence>MADDGQAVIIVPAAFSTLCGDHLWDRLDWWMGWCAVYSRVEARSHSLSTTSRADDHSVVAIICGESLSHLRPGGRPRRGHFSGHVEMLATGRPCFLRHSLQQNIPLLCFVDLISLAKRPLGRCIDRAQFSGFPPIVLANIQCNIEGRVRVRRAYTYGRSWLILSSPSSHAFAPPFIPLNLFPLNQREYTSSVTTWFNFLQSLVSHLSIILGSIPWDAAWGHFVQPLPDH</sequence>
<dbReference type="EMBL" id="ML208545">
    <property type="protein sequence ID" value="TFK63006.1"/>
    <property type="molecule type" value="Genomic_DNA"/>
</dbReference>
<evidence type="ECO:0000313" key="1">
    <source>
        <dbReference type="EMBL" id="TFK63006.1"/>
    </source>
</evidence>
<organism evidence="1 2">
    <name type="scientific">Pluteus cervinus</name>
    <dbReference type="NCBI Taxonomy" id="181527"/>
    <lineage>
        <taxon>Eukaryota</taxon>
        <taxon>Fungi</taxon>
        <taxon>Dikarya</taxon>
        <taxon>Basidiomycota</taxon>
        <taxon>Agaricomycotina</taxon>
        <taxon>Agaricomycetes</taxon>
        <taxon>Agaricomycetidae</taxon>
        <taxon>Agaricales</taxon>
        <taxon>Pluteineae</taxon>
        <taxon>Pluteaceae</taxon>
        <taxon>Pluteus</taxon>
    </lineage>
</organism>
<accession>A0ACD3ABF1</accession>
<name>A0ACD3ABF1_9AGAR</name>